<reference evidence="1" key="2">
    <citation type="journal article" date="2014" name="ISME J.">
        <title>Microbial stratification in low pH oxic and suboxic macroscopic growths along an acid mine drainage.</title>
        <authorList>
            <person name="Mendez-Garcia C."/>
            <person name="Mesa V."/>
            <person name="Sprenger R.R."/>
            <person name="Richter M."/>
            <person name="Diez M.S."/>
            <person name="Solano J."/>
            <person name="Bargiela R."/>
            <person name="Golyshina O.V."/>
            <person name="Manteca A."/>
            <person name="Ramos J.L."/>
            <person name="Gallego J.R."/>
            <person name="Llorente I."/>
            <person name="Martins Dos Santos V.A."/>
            <person name="Jensen O.N."/>
            <person name="Pelaez A.I."/>
            <person name="Sanchez J."/>
            <person name="Ferrer M."/>
        </authorList>
    </citation>
    <scope>NUCLEOTIDE SEQUENCE</scope>
</reference>
<dbReference type="SUPFAM" id="SSF46785">
    <property type="entry name" value="Winged helix' DNA-binding domain"/>
    <property type="match status" value="1"/>
</dbReference>
<organism evidence="1">
    <name type="scientific">mine drainage metagenome</name>
    <dbReference type="NCBI Taxonomy" id="410659"/>
    <lineage>
        <taxon>unclassified sequences</taxon>
        <taxon>metagenomes</taxon>
        <taxon>ecological metagenomes</taxon>
    </lineage>
</organism>
<evidence type="ECO:0000313" key="1">
    <source>
        <dbReference type="EMBL" id="EQD40170.1"/>
    </source>
</evidence>
<dbReference type="InterPro" id="IPR036390">
    <property type="entry name" value="WH_DNA-bd_sf"/>
</dbReference>
<gene>
    <name evidence="1" type="ORF">B1B_15041</name>
</gene>
<name>T1AE70_9ZZZZ</name>
<dbReference type="EMBL" id="AUZY01010000">
    <property type="protein sequence ID" value="EQD40170.1"/>
    <property type="molecule type" value="Genomic_DNA"/>
</dbReference>
<reference evidence="1" key="1">
    <citation type="submission" date="2013-08" db="EMBL/GenBank/DDBJ databases">
        <authorList>
            <person name="Mendez C."/>
            <person name="Richter M."/>
            <person name="Ferrer M."/>
            <person name="Sanchez J."/>
        </authorList>
    </citation>
    <scope>NUCLEOTIDE SEQUENCE</scope>
</reference>
<protein>
    <submittedName>
        <fullName evidence="1">Transcriptional regulator</fullName>
    </submittedName>
</protein>
<comment type="caution">
    <text evidence="1">The sequence shown here is derived from an EMBL/GenBank/DDBJ whole genome shotgun (WGS) entry which is preliminary data.</text>
</comment>
<dbReference type="AlphaFoldDB" id="T1AE70"/>
<accession>T1AE70</accession>
<proteinExistence type="predicted"/>
<sequence length="290" mass="32110">MELATRSLSPQESRVVLALTERGQRETTREEIVELLGGSPKVADHVIESLRRKGWLERATWGEYLVIPPEQGPDALGNSNLLALASRIANPYYIGFGTAAAHYGLTTQHRKVIFVVTPVRLRAREVEESRVRIVNLSANKFFGFESADVLGYKVMISDREKTAIDCIDRPALTGGVGEAATILATASRRFDWTKAADYLEKIGSGALARRFGWLADYIKADVPPAVRDRVLTLAARSRKTWLGPGPARARAVQGAIGYDEVWRLFVNVKREELHDSAGLGRRKAVKKDSQ</sequence>